<dbReference type="RefSeq" id="WP_146884077.1">
    <property type="nucleotide sequence ID" value="NZ_BJXB01000007.1"/>
</dbReference>
<dbReference type="OrthoDB" id="41208at2"/>
<comment type="caution">
    <text evidence="4">The sequence shown here is derived from an EMBL/GenBank/DDBJ whole genome shotgun (WGS) entry which is preliminary data.</text>
</comment>
<feature type="signal peptide" evidence="3">
    <location>
        <begin position="1"/>
        <end position="24"/>
    </location>
</feature>
<dbReference type="InterPro" id="IPR006059">
    <property type="entry name" value="SBP"/>
</dbReference>
<evidence type="ECO:0000313" key="5">
    <source>
        <dbReference type="Proteomes" id="UP000321306"/>
    </source>
</evidence>
<comment type="similarity">
    <text evidence="1">Belongs to the bacterial solute-binding protein 1 family.</text>
</comment>
<sequence length="441" mass="47938">MNQPLKRITQALFLGSLLAGTAYGATGVEQKAFNVAKSIVKNQKLGGTVSVFAVWTGVEQDNFLKALKPFTDATGIKVEYEATRDINAVLTTRVQGGNAPDVAVVPSISLLQEWAEAGKLIDLDGIVGTSTLERNFGAGFLDLGGYKNKTYGLFVNADVKGLVWYNARTYKGPKNPKNWDELAAWTSKTAASGTAPWCLGVESGAASGWVGTDWIENILLRQSGPKVYDQWYQGKLPWTSAEVKAAFQTFGKVAGDAKMVYGGSPNVLSTNFGDAATPMFGNNPRCFLHHQASFIPSFFEKNTPGVKAITDYNFFSFPDINPQYAGTIEVSGDMLGVFRKTPQTTALIKYLATPEAQAIWPSLGGKLSPNKRVPLSVLPNKLAVGFQKTLNGAKSVRFDASDLMPDQMNKAFWKSILDYVQNPSRLDQILGELEQTRKAAY</sequence>
<protein>
    <submittedName>
        <fullName evidence="4">ABC transporter substrate-binding protein</fullName>
    </submittedName>
</protein>
<proteinExistence type="inferred from homology"/>
<dbReference type="SUPFAM" id="SSF53850">
    <property type="entry name" value="Periplasmic binding protein-like II"/>
    <property type="match status" value="1"/>
</dbReference>
<keyword evidence="5" id="KW-1185">Reference proteome</keyword>
<name>A0A511N1A7_DEIC1</name>
<dbReference type="Pfam" id="PF01547">
    <property type="entry name" value="SBP_bac_1"/>
    <property type="match status" value="1"/>
</dbReference>
<dbReference type="EMBL" id="BJXB01000007">
    <property type="protein sequence ID" value="GEM46257.1"/>
    <property type="molecule type" value="Genomic_DNA"/>
</dbReference>
<feature type="chain" id="PRO_5021785389" evidence="3">
    <location>
        <begin position="25"/>
        <end position="441"/>
    </location>
</feature>
<evidence type="ECO:0000313" key="4">
    <source>
        <dbReference type="EMBL" id="GEM46257.1"/>
    </source>
</evidence>
<gene>
    <name evidence="4" type="ORF">DC3_18920</name>
</gene>
<dbReference type="Proteomes" id="UP000321306">
    <property type="component" value="Unassembled WGS sequence"/>
</dbReference>
<evidence type="ECO:0000256" key="1">
    <source>
        <dbReference type="ARBA" id="ARBA00008520"/>
    </source>
</evidence>
<evidence type="ECO:0000256" key="3">
    <source>
        <dbReference type="SAM" id="SignalP"/>
    </source>
</evidence>
<accession>A0A511N1A7</accession>
<dbReference type="PANTHER" id="PTHR43649">
    <property type="entry name" value="ARABINOSE-BINDING PROTEIN-RELATED"/>
    <property type="match status" value="1"/>
</dbReference>
<dbReference type="Gene3D" id="3.40.190.10">
    <property type="entry name" value="Periplasmic binding protein-like II"/>
    <property type="match status" value="2"/>
</dbReference>
<evidence type="ECO:0000256" key="2">
    <source>
        <dbReference type="ARBA" id="ARBA00022448"/>
    </source>
</evidence>
<dbReference type="PANTHER" id="PTHR43649:SF29">
    <property type="entry name" value="OSMOPROTECTIVE COMPOUNDS-BINDING PROTEIN GGTB"/>
    <property type="match status" value="1"/>
</dbReference>
<keyword evidence="2" id="KW-0813">Transport</keyword>
<organism evidence="4 5">
    <name type="scientific">Deinococcus cellulosilyticus (strain DSM 18568 / NBRC 106333 / KACC 11606 / 5516J-15)</name>
    <dbReference type="NCBI Taxonomy" id="1223518"/>
    <lineage>
        <taxon>Bacteria</taxon>
        <taxon>Thermotogati</taxon>
        <taxon>Deinococcota</taxon>
        <taxon>Deinococci</taxon>
        <taxon>Deinococcales</taxon>
        <taxon>Deinococcaceae</taxon>
        <taxon>Deinococcus</taxon>
    </lineage>
</organism>
<keyword evidence="3" id="KW-0732">Signal</keyword>
<dbReference type="AlphaFoldDB" id="A0A511N1A7"/>
<reference evidence="4 5" key="1">
    <citation type="submission" date="2019-07" db="EMBL/GenBank/DDBJ databases">
        <title>Whole genome shotgun sequence of Deinococcus cellulosilyticus NBRC 106333.</title>
        <authorList>
            <person name="Hosoyama A."/>
            <person name="Uohara A."/>
            <person name="Ohji S."/>
            <person name="Ichikawa N."/>
        </authorList>
    </citation>
    <scope>NUCLEOTIDE SEQUENCE [LARGE SCALE GENOMIC DNA]</scope>
    <source>
        <strain evidence="4 5">NBRC 106333</strain>
    </source>
</reference>
<dbReference type="InterPro" id="IPR050490">
    <property type="entry name" value="Bact_solute-bd_prot1"/>
</dbReference>